<comment type="caution">
    <text evidence="1">The sequence shown here is derived from an EMBL/GenBank/DDBJ whole genome shotgun (WGS) entry which is preliminary data.</text>
</comment>
<gene>
    <name evidence="1" type="ORF">G9F27_004708</name>
</gene>
<name>A0A743P6P3_SALER</name>
<reference evidence="1" key="1">
    <citation type="journal article" date="2018" name="Genome Biol.">
        <title>SKESA: strategic k-mer extension for scrupulous assemblies.</title>
        <authorList>
            <person name="Souvorov A."/>
            <person name="Agarwala R."/>
            <person name="Lipman D.J."/>
        </authorList>
    </citation>
    <scope>NUCLEOTIDE SEQUENCE</scope>
    <source>
        <strain evidence="1">MA.CK_00/00001968</strain>
    </source>
</reference>
<proteinExistence type="predicted"/>
<evidence type="ECO:0000313" key="1">
    <source>
        <dbReference type="EMBL" id="HAF2130418.1"/>
    </source>
</evidence>
<dbReference type="EMBL" id="DAAUQX010000062">
    <property type="protein sequence ID" value="HAF2130418.1"/>
    <property type="molecule type" value="Genomic_DNA"/>
</dbReference>
<reference evidence="1" key="2">
    <citation type="submission" date="2020-02" db="EMBL/GenBank/DDBJ databases">
        <authorList>
            <consortium name="NCBI Pathogen Detection Project"/>
        </authorList>
    </citation>
    <scope>NUCLEOTIDE SEQUENCE</scope>
    <source>
        <strain evidence="1">MA.CK_00/00001968</strain>
    </source>
</reference>
<protein>
    <submittedName>
        <fullName evidence="1">Uncharacterized protein</fullName>
    </submittedName>
</protein>
<organism evidence="1">
    <name type="scientific">Salmonella enterica</name>
    <name type="common">Salmonella choleraesuis</name>
    <dbReference type="NCBI Taxonomy" id="28901"/>
    <lineage>
        <taxon>Bacteria</taxon>
        <taxon>Pseudomonadati</taxon>
        <taxon>Pseudomonadota</taxon>
        <taxon>Gammaproteobacteria</taxon>
        <taxon>Enterobacterales</taxon>
        <taxon>Enterobacteriaceae</taxon>
        <taxon>Salmonella</taxon>
    </lineage>
</organism>
<accession>A0A743P6P3</accession>
<dbReference type="AlphaFoldDB" id="A0A743P6P3"/>
<sequence>MIELPFYRIDNLCNILNNGLTPIDLINLARNGDIKLSIQLHNDLVNGLIQTNETIENIYIDNNGTPEYSYNSIYCRNIRFEYSSLEFTEQEITAKENGIYLVSGKASGLWVLPADSFNNTNRKNSIIIDGFSISPIDCYYFHATEKSMHIITCSMTLLDTPKEIEPMDLYIDRSQVSELIKALTPQKTTTTENIHGNIISNANRRIAAMHAIFQILAAYNNEILDDKGEINDIALLSKVKEDWGRIHGNRAKILNDKTLMEIIKELQERPDESQSIYIKPKQDQGK</sequence>